<comment type="caution">
    <text evidence="2">The sequence shown here is derived from an EMBL/GenBank/DDBJ whole genome shotgun (WGS) entry which is preliminary data.</text>
</comment>
<evidence type="ECO:0000313" key="3">
    <source>
        <dbReference type="Proteomes" id="UP000321947"/>
    </source>
</evidence>
<feature type="compositionally biased region" description="Basic and acidic residues" evidence="1">
    <location>
        <begin position="184"/>
        <end position="205"/>
    </location>
</feature>
<evidence type="ECO:0000313" key="2">
    <source>
        <dbReference type="EMBL" id="TYK28987.1"/>
    </source>
</evidence>
<proteinExistence type="predicted"/>
<dbReference type="EMBL" id="SSTD01001877">
    <property type="protein sequence ID" value="TYK28987.1"/>
    <property type="molecule type" value="Genomic_DNA"/>
</dbReference>
<accession>A0A5D3DYL7</accession>
<reference evidence="2 3" key="1">
    <citation type="submission" date="2019-08" db="EMBL/GenBank/DDBJ databases">
        <title>Draft genome sequences of two oriental melons (Cucumis melo L. var makuwa).</title>
        <authorList>
            <person name="Kwon S.-Y."/>
        </authorList>
    </citation>
    <scope>NUCLEOTIDE SEQUENCE [LARGE SCALE GENOMIC DNA]</scope>
    <source>
        <strain evidence="3">cv. Chang Bougi</strain>
        <tissue evidence="2">Leaf</tissue>
    </source>
</reference>
<protein>
    <submittedName>
        <fullName evidence="2">Envelope-like protein</fullName>
    </submittedName>
</protein>
<evidence type="ECO:0000256" key="1">
    <source>
        <dbReference type="SAM" id="MobiDB-lite"/>
    </source>
</evidence>
<feature type="region of interest" description="Disordered" evidence="1">
    <location>
        <begin position="180"/>
        <end position="205"/>
    </location>
</feature>
<sequence>MVNTRKGTYASKSSVEVHEVSSPKGAMHGVRMCGRQFKSTPPRRPYRISFEKSQTDTFKSPHKHVQEEVGYGGNAKIRTSASEARLSNMNSDDLDDVPLARLLKKALVPDVVTEQPTDPVLSLHSQEISSSEGVFIPTHGLHHNSIVEPGPYLYSSPVRSSISDETTTIDLKNVPAHVPVDESVETKGRTDDCDREPPTADDNVAEHVDIDGHNDEVPVAFY</sequence>
<dbReference type="AlphaFoldDB" id="A0A5D3DYL7"/>
<dbReference type="Proteomes" id="UP000321947">
    <property type="component" value="Unassembled WGS sequence"/>
</dbReference>
<name>A0A5D3DYL7_CUCMM</name>
<gene>
    <name evidence="2" type="ORF">E5676_scaffold120G00870</name>
</gene>
<organism evidence="2 3">
    <name type="scientific">Cucumis melo var. makuwa</name>
    <name type="common">Oriental melon</name>
    <dbReference type="NCBI Taxonomy" id="1194695"/>
    <lineage>
        <taxon>Eukaryota</taxon>
        <taxon>Viridiplantae</taxon>
        <taxon>Streptophyta</taxon>
        <taxon>Embryophyta</taxon>
        <taxon>Tracheophyta</taxon>
        <taxon>Spermatophyta</taxon>
        <taxon>Magnoliopsida</taxon>
        <taxon>eudicotyledons</taxon>
        <taxon>Gunneridae</taxon>
        <taxon>Pentapetalae</taxon>
        <taxon>rosids</taxon>
        <taxon>fabids</taxon>
        <taxon>Cucurbitales</taxon>
        <taxon>Cucurbitaceae</taxon>
        <taxon>Benincaseae</taxon>
        <taxon>Cucumis</taxon>
    </lineage>
</organism>
<feature type="region of interest" description="Disordered" evidence="1">
    <location>
        <begin position="1"/>
        <end position="27"/>
    </location>
</feature>